<keyword evidence="3" id="KW-1185">Reference proteome</keyword>
<protein>
    <recommendedName>
        <fullName evidence="1">Segregation and condensation protein A</fullName>
    </recommendedName>
</protein>
<comment type="caution">
    <text evidence="2">The sequence shown here is derived from an EMBL/GenBank/DDBJ whole genome shotgun (WGS) entry which is preliminary data.</text>
</comment>
<dbReference type="Proteomes" id="UP000281547">
    <property type="component" value="Unassembled WGS sequence"/>
</dbReference>
<dbReference type="OrthoDB" id="9793741at2"/>
<accession>A0A433XF04</accession>
<dbReference type="PANTHER" id="PTHR33969:SF2">
    <property type="entry name" value="SEGREGATION AND CONDENSATION PROTEIN A"/>
    <property type="match status" value="1"/>
</dbReference>
<organism evidence="2 3">
    <name type="scientific">Arsenicitalea aurantiaca</name>
    <dbReference type="NCBI Taxonomy" id="1783274"/>
    <lineage>
        <taxon>Bacteria</taxon>
        <taxon>Pseudomonadati</taxon>
        <taxon>Pseudomonadota</taxon>
        <taxon>Alphaproteobacteria</taxon>
        <taxon>Hyphomicrobiales</taxon>
        <taxon>Devosiaceae</taxon>
        <taxon>Arsenicitalea</taxon>
    </lineage>
</organism>
<gene>
    <name evidence="2" type="ORF">EMQ25_05920</name>
</gene>
<dbReference type="EMBL" id="RZNJ01000002">
    <property type="protein sequence ID" value="RUT32681.1"/>
    <property type="molecule type" value="Genomic_DNA"/>
</dbReference>
<sequence length="271" mass="30569">MAKAPHNWFDSGTSSASPVDEVLYVDVAGYGGPLDLLLDLARRQKVDLTRISVLALAEQYLAFIETVREKRIEIAADYLVMAAWLAYLKSRLMVPQAPGDEEPSGEMMAALLQFRLKRLEAMRQAASQLMNRPRLGFQVYARGLPEPITVNRRNLWEASLYDLLKAYAIQRERGVPTDYELARRTVWSLKEARDILQRLLGESSEWVALDAYLAQYLGSPEQRVTAMASSFASSLELVRQGELELRQTLAFGPLLLRRKQAGPTEGSDDRH</sequence>
<dbReference type="Gene3D" id="6.10.250.2410">
    <property type="match status" value="1"/>
</dbReference>
<dbReference type="PANTHER" id="PTHR33969">
    <property type="entry name" value="SEGREGATION AND CONDENSATION PROTEIN A"/>
    <property type="match status" value="1"/>
</dbReference>
<evidence type="ECO:0000313" key="2">
    <source>
        <dbReference type="EMBL" id="RUT32681.1"/>
    </source>
</evidence>
<name>A0A433XF04_9HYPH</name>
<dbReference type="AlphaFoldDB" id="A0A433XF04"/>
<dbReference type="RefSeq" id="WP_127187638.1">
    <property type="nucleotide sequence ID" value="NZ_RZNJ01000002.1"/>
</dbReference>
<evidence type="ECO:0000256" key="1">
    <source>
        <dbReference type="ARBA" id="ARBA00044777"/>
    </source>
</evidence>
<evidence type="ECO:0000313" key="3">
    <source>
        <dbReference type="Proteomes" id="UP000281547"/>
    </source>
</evidence>
<proteinExistence type="predicted"/>
<dbReference type="Pfam" id="PF02616">
    <property type="entry name" value="SMC_ScpA"/>
    <property type="match status" value="1"/>
</dbReference>
<dbReference type="InterPro" id="IPR003768">
    <property type="entry name" value="ScpA"/>
</dbReference>
<reference evidence="2 3" key="1">
    <citation type="journal article" date="2016" name="Int. J. Syst. Evol. Microbiol.">
        <title>Arsenicitalea aurantiaca gen. nov., sp. nov., a new member of the family Hyphomicrobiaceae, isolated from high-arsenic sediment.</title>
        <authorList>
            <person name="Mu Y."/>
            <person name="Zhou L."/>
            <person name="Zeng X.C."/>
            <person name="Liu L."/>
            <person name="Pan Y."/>
            <person name="Chen X."/>
            <person name="Wang J."/>
            <person name="Li S."/>
            <person name="Li W.J."/>
            <person name="Wang Y."/>
        </authorList>
    </citation>
    <scope>NUCLEOTIDE SEQUENCE [LARGE SCALE GENOMIC DNA]</scope>
    <source>
        <strain evidence="2 3">42-50</strain>
    </source>
</reference>